<dbReference type="Gene3D" id="1.10.150.730">
    <property type="match status" value="1"/>
</dbReference>
<dbReference type="CDD" id="cd01427">
    <property type="entry name" value="HAD_like"/>
    <property type="match status" value="1"/>
</dbReference>
<accession>A0A4V1LG60</accession>
<dbReference type="InterPro" id="IPR006439">
    <property type="entry name" value="HAD-SF_hydro_IA"/>
</dbReference>
<proteinExistence type="predicted"/>
<dbReference type="PANTHER" id="PTHR43434:SF1">
    <property type="entry name" value="PHOSPHOGLYCOLATE PHOSPHATASE"/>
    <property type="match status" value="1"/>
</dbReference>
<dbReference type="SUPFAM" id="SSF56784">
    <property type="entry name" value="HAD-like"/>
    <property type="match status" value="1"/>
</dbReference>
<dbReference type="RefSeq" id="WP_129079987.1">
    <property type="nucleotide sequence ID" value="NZ_QOUX01000046.1"/>
</dbReference>
<organism evidence="3 4">
    <name type="scientific">Anaerobacillus alkaliphilus</name>
    <dbReference type="NCBI Taxonomy" id="1548597"/>
    <lineage>
        <taxon>Bacteria</taxon>
        <taxon>Bacillati</taxon>
        <taxon>Bacillota</taxon>
        <taxon>Bacilli</taxon>
        <taxon>Bacillales</taxon>
        <taxon>Bacillaceae</taxon>
        <taxon>Anaerobacillus</taxon>
    </lineage>
</organism>
<dbReference type="SFLD" id="SFLDG01129">
    <property type="entry name" value="C1.5:_HAD__Beta-PGM__Phosphata"/>
    <property type="match status" value="1"/>
</dbReference>
<evidence type="ECO:0000256" key="2">
    <source>
        <dbReference type="ARBA" id="ARBA00022842"/>
    </source>
</evidence>
<dbReference type="EMBL" id="QOUX01000046">
    <property type="protein sequence ID" value="RXI98634.1"/>
    <property type="molecule type" value="Genomic_DNA"/>
</dbReference>
<dbReference type="AlphaFoldDB" id="A0A4V1LG60"/>
<dbReference type="OrthoDB" id="9807630at2"/>
<dbReference type="Gene3D" id="3.40.50.1000">
    <property type="entry name" value="HAD superfamily/HAD-like"/>
    <property type="match status" value="1"/>
</dbReference>
<protein>
    <submittedName>
        <fullName evidence="3">HAD family hydrolase</fullName>
    </submittedName>
</protein>
<dbReference type="InterPro" id="IPR041492">
    <property type="entry name" value="HAD_2"/>
</dbReference>
<dbReference type="SFLD" id="SFLDS00003">
    <property type="entry name" value="Haloacid_Dehalogenase"/>
    <property type="match status" value="1"/>
</dbReference>
<evidence type="ECO:0000256" key="1">
    <source>
        <dbReference type="ARBA" id="ARBA00022801"/>
    </source>
</evidence>
<dbReference type="NCBIfam" id="TIGR01549">
    <property type="entry name" value="HAD-SF-IA-v1"/>
    <property type="match status" value="1"/>
</dbReference>
<dbReference type="InterPro" id="IPR036412">
    <property type="entry name" value="HAD-like_sf"/>
</dbReference>
<sequence length="213" mass="23888">MKYKGVMFDMDNTILQSNIDFKRMKEGCKKILVANQVDKWKSIDSLSTTSQLIELGKKYELVFGDQNKIVEQMLAVATVCETEGMRGATLEKSAQQVLQVLSYTKTLVIVTNNATKAARVALNDTGVNRYFDQIFGREQFPALKPSSEAIITVLEQYPGIPASDWVMVGDSWIDGKAAEGARVDFIAYQMTEDKLIEHKIQPVKVISNLRELV</sequence>
<keyword evidence="2" id="KW-0460">Magnesium</keyword>
<gene>
    <name evidence="3" type="ORF">DS745_20170</name>
</gene>
<keyword evidence="1 3" id="KW-0378">Hydrolase</keyword>
<dbReference type="GO" id="GO:0008967">
    <property type="term" value="F:phosphoglycolate phosphatase activity"/>
    <property type="evidence" value="ECO:0007669"/>
    <property type="project" value="TreeGrafter"/>
</dbReference>
<reference evidence="3 4" key="1">
    <citation type="journal article" date="2019" name="Int. J. Syst. Evol. Microbiol.">
        <title>Anaerobacillus alkaliphilus sp. nov., a novel alkaliphilic and moderately halophilic bacterium.</title>
        <authorList>
            <person name="Borsodi A.K."/>
            <person name="Aszalos J.M."/>
            <person name="Bihari P."/>
            <person name="Nagy I."/>
            <person name="Schumann P."/>
            <person name="Sproer C."/>
            <person name="Kovacs A.L."/>
            <person name="Boka K."/>
            <person name="Dobosy P."/>
            <person name="Ovari M."/>
            <person name="Szili-Kovacs T."/>
            <person name="Toth E."/>
        </authorList>
    </citation>
    <scope>NUCLEOTIDE SEQUENCE [LARGE SCALE GENOMIC DNA]</scope>
    <source>
        <strain evidence="3 4">B16-10</strain>
    </source>
</reference>
<evidence type="ECO:0000313" key="4">
    <source>
        <dbReference type="Proteomes" id="UP000290649"/>
    </source>
</evidence>
<dbReference type="Proteomes" id="UP000290649">
    <property type="component" value="Unassembled WGS sequence"/>
</dbReference>
<dbReference type="Pfam" id="PF13419">
    <property type="entry name" value="HAD_2"/>
    <property type="match status" value="1"/>
</dbReference>
<dbReference type="InterPro" id="IPR050155">
    <property type="entry name" value="HAD-like_hydrolase_sf"/>
</dbReference>
<keyword evidence="4" id="KW-1185">Reference proteome</keyword>
<dbReference type="InterPro" id="IPR023214">
    <property type="entry name" value="HAD_sf"/>
</dbReference>
<comment type="caution">
    <text evidence="3">The sequence shown here is derived from an EMBL/GenBank/DDBJ whole genome shotgun (WGS) entry which is preliminary data.</text>
</comment>
<dbReference type="PANTHER" id="PTHR43434">
    <property type="entry name" value="PHOSPHOGLYCOLATE PHOSPHATASE"/>
    <property type="match status" value="1"/>
</dbReference>
<dbReference type="GO" id="GO:0005829">
    <property type="term" value="C:cytosol"/>
    <property type="evidence" value="ECO:0007669"/>
    <property type="project" value="TreeGrafter"/>
</dbReference>
<dbReference type="GO" id="GO:0006281">
    <property type="term" value="P:DNA repair"/>
    <property type="evidence" value="ECO:0007669"/>
    <property type="project" value="TreeGrafter"/>
</dbReference>
<evidence type="ECO:0000313" key="3">
    <source>
        <dbReference type="EMBL" id="RXI98634.1"/>
    </source>
</evidence>
<name>A0A4V1LG60_9BACI</name>